<organism evidence="2 3">
    <name type="scientific">Caenorhabditis remanei</name>
    <name type="common">Caenorhabditis vulgaris</name>
    <dbReference type="NCBI Taxonomy" id="31234"/>
    <lineage>
        <taxon>Eukaryota</taxon>
        <taxon>Metazoa</taxon>
        <taxon>Ecdysozoa</taxon>
        <taxon>Nematoda</taxon>
        <taxon>Chromadorea</taxon>
        <taxon>Rhabditida</taxon>
        <taxon>Rhabditina</taxon>
        <taxon>Rhabditomorpha</taxon>
        <taxon>Rhabditoidea</taxon>
        <taxon>Rhabditidae</taxon>
        <taxon>Peloderinae</taxon>
        <taxon>Caenorhabditis</taxon>
    </lineage>
</organism>
<feature type="transmembrane region" description="Helical" evidence="1">
    <location>
        <begin position="143"/>
        <end position="165"/>
    </location>
</feature>
<dbReference type="SUPFAM" id="SSF81321">
    <property type="entry name" value="Family A G protein-coupled receptor-like"/>
    <property type="match status" value="1"/>
</dbReference>
<dbReference type="Proteomes" id="UP000483820">
    <property type="component" value="Chromosome V"/>
</dbReference>
<dbReference type="KEGG" id="crq:GCK72_020868"/>
<name>A0A6A5GGG4_CAERE</name>
<keyword evidence="1" id="KW-0812">Transmembrane</keyword>
<dbReference type="Pfam" id="PF10326">
    <property type="entry name" value="7TM_GPCR_Str"/>
    <property type="match status" value="1"/>
</dbReference>
<keyword evidence="1" id="KW-1133">Transmembrane helix</keyword>
<dbReference type="RefSeq" id="XP_053582765.1">
    <property type="nucleotide sequence ID" value="XM_053733852.1"/>
</dbReference>
<evidence type="ECO:0008006" key="4">
    <source>
        <dbReference type="Google" id="ProtNLM"/>
    </source>
</evidence>
<keyword evidence="1" id="KW-0472">Membrane</keyword>
<comment type="caution">
    <text evidence="2">The sequence shown here is derived from an EMBL/GenBank/DDBJ whole genome shotgun (WGS) entry which is preliminary data.</text>
</comment>
<accession>A0A6A5GGG4</accession>
<dbReference type="AlphaFoldDB" id="A0A6A5GGG4"/>
<dbReference type="PANTHER" id="PTHR46000:SF9">
    <property type="entry name" value="SEVEN TM RECEPTOR"/>
    <property type="match status" value="1"/>
</dbReference>
<evidence type="ECO:0000313" key="2">
    <source>
        <dbReference type="EMBL" id="KAF1754308.1"/>
    </source>
</evidence>
<dbReference type="GeneID" id="9807988"/>
<evidence type="ECO:0000313" key="3">
    <source>
        <dbReference type="Proteomes" id="UP000483820"/>
    </source>
</evidence>
<dbReference type="InterPro" id="IPR019428">
    <property type="entry name" value="7TM_GPCR_serpentine_rcpt_Str"/>
</dbReference>
<sequence length="292" mass="33635">MFGSGFYPNLHLYNNGLVYFSLSHPYGFSNEVLEMILPFYAAVYSVTLSLLAIQFIYRYWALFSLSYLTLFKGWKSFIWVAYCFFFGAVWFLADYFLLKIDDTTEKYFHEEMLIRYGVTSKEIPIMTFLVYDPNDGSIRGISVFNSFLLSGAMGFQYGAMMYCGWNMNSKMEKQISCLSAALKRHHRQLFRTLVFQITTPTIFLFFPLILVVYLPYFQLELSFPAGATICAFNFYPAMDSIIVMIIVTEYRVVARKMLNVLLRKSMVVFRGKDIGAAQTSGQIQMATIGVVS</sequence>
<protein>
    <recommendedName>
        <fullName evidence="4">Seven TM Receptor</fullName>
    </recommendedName>
</protein>
<feature type="transmembrane region" description="Helical" evidence="1">
    <location>
        <begin position="223"/>
        <end position="247"/>
    </location>
</feature>
<feature type="transmembrane region" description="Helical" evidence="1">
    <location>
        <begin position="35"/>
        <end position="57"/>
    </location>
</feature>
<dbReference type="PANTHER" id="PTHR46000">
    <property type="entry name" value="SEVEN TM RECEPTOR-RELATED"/>
    <property type="match status" value="1"/>
</dbReference>
<dbReference type="CTD" id="9807988"/>
<feature type="transmembrane region" description="Helical" evidence="1">
    <location>
        <begin position="77"/>
        <end position="98"/>
    </location>
</feature>
<dbReference type="EMBL" id="WUAV01000005">
    <property type="protein sequence ID" value="KAF1754308.1"/>
    <property type="molecule type" value="Genomic_DNA"/>
</dbReference>
<feature type="transmembrane region" description="Helical" evidence="1">
    <location>
        <begin position="193"/>
        <end position="217"/>
    </location>
</feature>
<evidence type="ECO:0000256" key="1">
    <source>
        <dbReference type="SAM" id="Phobius"/>
    </source>
</evidence>
<reference evidence="2 3" key="1">
    <citation type="submission" date="2019-12" db="EMBL/GenBank/DDBJ databases">
        <title>Chromosome-level assembly of the Caenorhabditis remanei genome.</title>
        <authorList>
            <person name="Teterina A.A."/>
            <person name="Willis J.H."/>
            <person name="Phillips P.C."/>
        </authorList>
    </citation>
    <scope>NUCLEOTIDE SEQUENCE [LARGE SCALE GENOMIC DNA]</scope>
    <source>
        <strain evidence="2 3">PX506</strain>
        <tissue evidence="2">Whole organism</tissue>
    </source>
</reference>
<gene>
    <name evidence="2" type="ORF">GCK72_020868</name>
</gene>
<proteinExistence type="predicted"/>